<dbReference type="InterPro" id="IPR027417">
    <property type="entry name" value="P-loop_NTPase"/>
</dbReference>
<protein>
    <recommendedName>
        <fullName evidence="2">Nephrocystin 3-like N-terminal domain-containing protein</fullName>
    </recommendedName>
</protein>
<evidence type="ECO:0000256" key="1">
    <source>
        <dbReference type="ARBA" id="ARBA00022737"/>
    </source>
</evidence>
<feature type="non-terminal residue" evidence="3">
    <location>
        <position position="92"/>
    </location>
</feature>
<dbReference type="InterPro" id="IPR056884">
    <property type="entry name" value="NPHP3-like_N"/>
</dbReference>
<gene>
    <name evidence="3" type="ORF">C8R41DRAFT_730108</name>
</gene>
<keyword evidence="4" id="KW-1185">Reference proteome</keyword>
<accession>A0ABQ8VC63</accession>
<sequence>GASHDAEQRFPPPNCYPGTRIQVLEILKTWINNDDRSTSIYWIYGAAGVGKSAVAQTISETFAQGTATGCLAASFFFPHADSAQNNLFLFFI</sequence>
<evidence type="ECO:0000259" key="2">
    <source>
        <dbReference type="Pfam" id="PF24883"/>
    </source>
</evidence>
<reference evidence="3" key="1">
    <citation type="submission" date="2022-08" db="EMBL/GenBank/DDBJ databases">
        <title>A Global Phylogenomic Analysis of the Shiitake Genus Lentinula.</title>
        <authorList>
            <consortium name="DOE Joint Genome Institute"/>
            <person name="Sierra-Patev S."/>
            <person name="Min B."/>
            <person name="Naranjo-Ortiz M."/>
            <person name="Looney B."/>
            <person name="Konkel Z."/>
            <person name="Slot J.C."/>
            <person name="Sakamoto Y."/>
            <person name="Steenwyk J.L."/>
            <person name="Rokas A."/>
            <person name="Carro J."/>
            <person name="Camarero S."/>
            <person name="Ferreira P."/>
            <person name="Molpeceres G."/>
            <person name="Ruiz-Duenas F.J."/>
            <person name="Serrano A."/>
            <person name="Henrissat B."/>
            <person name="Drula E."/>
            <person name="Hughes K.W."/>
            <person name="Mata J.L."/>
            <person name="Ishikawa N.K."/>
            <person name="Vargas-Isla R."/>
            <person name="Ushijima S."/>
            <person name="Smith C.A."/>
            <person name="Ahrendt S."/>
            <person name="Andreopoulos W."/>
            <person name="He G."/>
            <person name="Labutti K."/>
            <person name="Lipzen A."/>
            <person name="Ng V."/>
            <person name="Riley R."/>
            <person name="Sandor L."/>
            <person name="Barry K."/>
            <person name="Martinez A.T."/>
            <person name="Xiao Y."/>
            <person name="Gibbons J.G."/>
            <person name="Terashima K."/>
            <person name="Grigoriev I.V."/>
            <person name="Hibbett D.S."/>
        </authorList>
    </citation>
    <scope>NUCLEOTIDE SEQUENCE</scope>
    <source>
        <strain evidence="3">RHP3577 ss4</strain>
    </source>
</reference>
<dbReference type="EMBL" id="JANVFT010000048">
    <property type="protein sequence ID" value="KAJ4486941.1"/>
    <property type="molecule type" value="Genomic_DNA"/>
</dbReference>
<proteinExistence type="predicted"/>
<feature type="domain" description="Nephrocystin 3-like N-terminal" evidence="2">
    <location>
        <begin position="27"/>
        <end position="87"/>
    </location>
</feature>
<evidence type="ECO:0000313" key="3">
    <source>
        <dbReference type="EMBL" id="KAJ4486941.1"/>
    </source>
</evidence>
<dbReference type="Proteomes" id="UP001150217">
    <property type="component" value="Unassembled WGS sequence"/>
</dbReference>
<dbReference type="SUPFAM" id="SSF52540">
    <property type="entry name" value="P-loop containing nucleoside triphosphate hydrolases"/>
    <property type="match status" value="1"/>
</dbReference>
<organism evidence="3 4">
    <name type="scientific">Lentinula lateritia</name>
    <dbReference type="NCBI Taxonomy" id="40482"/>
    <lineage>
        <taxon>Eukaryota</taxon>
        <taxon>Fungi</taxon>
        <taxon>Dikarya</taxon>
        <taxon>Basidiomycota</taxon>
        <taxon>Agaricomycotina</taxon>
        <taxon>Agaricomycetes</taxon>
        <taxon>Agaricomycetidae</taxon>
        <taxon>Agaricales</taxon>
        <taxon>Marasmiineae</taxon>
        <taxon>Omphalotaceae</taxon>
        <taxon>Lentinula</taxon>
    </lineage>
</organism>
<dbReference type="Pfam" id="PF24883">
    <property type="entry name" value="NPHP3_N"/>
    <property type="match status" value="1"/>
</dbReference>
<keyword evidence="1" id="KW-0677">Repeat</keyword>
<name>A0ABQ8VC63_9AGAR</name>
<evidence type="ECO:0000313" key="4">
    <source>
        <dbReference type="Proteomes" id="UP001150217"/>
    </source>
</evidence>
<dbReference type="Gene3D" id="3.40.50.300">
    <property type="entry name" value="P-loop containing nucleotide triphosphate hydrolases"/>
    <property type="match status" value="1"/>
</dbReference>
<feature type="non-terminal residue" evidence="3">
    <location>
        <position position="1"/>
    </location>
</feature>
<comment type="caution">
    <text evidence="3">The sequence shown here is derived from an EMBL/GenBank/DDBJ whole genome shotgun (WGS) entry which is preliminary data.</text>
</comment>